<feature type="domain" description="Major facilitator superfamily (MFS) profile" evidence="7">
    <location>
        <begin position="1"/>
        <end position="432"/>
    </location>
</feature>
<dbReference type="Pfam" id="PF07690">
    <property type="entry name" value="MFS_1"/>
    <property type="match status" value="1"/>
</dbReference>
<feature type="transmembrane region" description="Helical" evidence="6">
    <location>
        <begin position="66"/>
        <end position="87"/>
    </location>
</feature>
<evidence type="ECO:0000256" key="2">
    <source>
        <dbReference type="ARBA" id="ARBA00022475"/>
    </source>
</evidence>
<accession>A0A843YKH5</accession>
<dbReference type="SUPFAM" id="SSF103473">
    <property type="entry name" value="MFS general substrate transporter"/>
    <property type="match status" value="1"/>
</dbReference>
<feature type="transmembrane region" description="Helical" evidence="6">
    <location>
        <begin position="94"/>
        <end position="113"/>
    </location>
</feature>
<evidence type="ECO:0000256" key="1">
    <source>
        <dbReference type="ARBA" id="ARBA00004651"/>
    </source>
</evidence>
<evidence type="ECO:0000256" key="6">
    <source>
        <dbReference type="SAM" id="Phobius"/>
    </source>
</evidence>
<dbReference type="Gene3D" id="1.20.1250.20">
    <property type="entry name" value="MFS general substrate transporter like domains"/>
    <property type="match status" value="1"/>
</dbReference>
<feature type="transmembrane region" description="Helical" evidence="6">
    <location>
        <begin position="27"/>
        <end position="46"/>
    </location>
</feature>
<evidence type="ECO:0000259" key="7">
    <source>
        <dbReference type="PROSITE" id="PS50850"/>
    </source>
</evidence>
<feature type="transmembrane region" description="Helical" evidence="6">
    <location>
        <begin position="336"/>
        <end position="357"/>
    </location>
</feature>
<evidence type="ECO:0000313" key="8">
    <source>
        <dbReference type="EMBL" id="MQR00319.1"/>
    </source>
</evidence>
<feature type="transmembrane region" description="Helical" evidence="6">
    <location>
        <begin position="194"/>
        <end position="213"/>
    </location>
</feature>
<dbReference type="AlphaFoldDB" id="A0A843YKH5"/>
<keyword evidence="9" id="KW-1185">Reference proteome</keyword>
<dbReference type="PANTHER" id="PTHR43124">
    <property type="entry name" value="PURINE EFFLUX PUMP PBUE"/>
    <property type="match status" value="1"/>
</dbReference>
<keyword evidence="2" id="KW-1003">Cell membrane</keyword>
<evidence type="ECO:0000256" key="3">
    <source>
        <dbReference type="ARBA" id="ARBA00022692"/>
    </source>
</evidence>
<keyword evidence="3 6" id="KW-0812">Transmembrane</keyword>
<dbReference type="RefSeq" id="WP_153233929.1">
    <property type="nucleotide sequence ID" value="NZ_WINI01000003.1"/>
</dbReference>
<feature type="transmembrane region" description="Helical" evidence="6">
    <location>
        <begin position="369"/>
        <end position="388"/>
    </location>
</feature>
<protein>
    <submittedName>
        <fullName evidence="8">MFS transporter</fullName>
    </submittedName>
</protein>
<dbReference type="InterPro" id="IPR011701">
    <property type="entry name" value="MFS"/>
</dbReference>
<dbReference type="InterPro" id="IPR036259">
    <property type="entry name" value="MFS_trans_sf"/>
</dbReference>
<dbReference type="OrthoDB" id="9773404at2"/>
<evidence type="ECO:0000256" key="4">
    <source>
        <dbReference type="ARBA" id="ARBA00022989"/>
    </source>
</evidence>
<dbReference type="PANTHER" id="PTHR43124:SF3">
    <property type="entry name" value="CHLORAMPHENICOL EFFLUX PUMP RV0191"/>
    <property type="match status" value="1"/>
</dbReference>
<feature type="transmembrane region" description="Helical" evidence="6">
    <location>
        <begin position="119"/>
        <end position="142"/>
    </location>
</feature>
<gene>
    <name evidence="8" type="ORF">GEV47_06455</name>
</gene>
<keyword evidence="4 6" id="KW-1133">Transmembrane helix</keyword>
<dbReference type="InterPro" id="IPR020846">
    <property type="entry name" value="MFS_dom"/>
</dbReference>
<feature type="transmembrane region" description="Helical" evidence="6">
    <location>
        <begin position="247"/>
        <end position="268"/>
    </location>
</feature>
<evidence type="ECO:0000256" key="5">
    <source>
        <dbReference type="ARBA" id="ARBA00023136"/>
    </source>
</evidence>
<dbReference type="CDD" id="cd06174">
    <property type="entry name" value="MFS"/>
    <property type="match status" value="1"/>
</dbReference>
<dbReference type="GO" id="GO:0005886">
    <property type="term" value="C:plasma membrane"/>
    <property type="evidence" value="ECO:0007669"/>
    <property type="project" value="UniProtKB-SubCell"/>
</dbReference>
<feature type="transmembrane region" description="Helical" evidence="6">
    <location>
        <begin position="163"/>
        <end position="182"/>
    </location>
</feature>
<dbReference type="InterPro" id="IPR050189">
    <property type="entry name" value="MFS_Efflux_Transporters"/>
</dbReference>
<dbReference type="EMBL" id="WINI01000003">
    <property type="protein sequence ID" value="MQR00319.1"/>
    <property type="molecule type" value="Genomic_DNA"/>
</dbReference>
<dbReference type="Proteomes" id="UP000451565">
    <property type="component" value="Unassembled WGS sequence"/>
</dbReference>
<comment type="caution">
    <text evidence="8">The sequence shown here is derived from an EMBL/GenBank/DDBJ whole genome shotgun (WGS) entry which is preliminary data.</text>
</comment>
<reference evidence="8 9" key="1">
    <citation type="submission" date="2019-10" db="EMBL/GenBank/DDBJ databases">
        <title>Glaciimonas soli sp. nov., a psychrophilic bacterium isolated from the forest soil of a high elevation mountain in Taiwan.</title>
        <authorList>
            <person name="Wang L.-T."/>
            <person name="Shieh W.Y."/>
        </authorList>
    </citation>
    <scope>NUCLEOTIDE SEQUENCE [LARGE SCALE GENOMIC DNA]</scope>
    <source>
        <strain evidence="8 9">GS1</strain>
    </source>
</reference>
<dbReference type="GO" id="GO:0022857">
    <property type="term" value="F:transmembrane transporter activity"/>
    <property type="evidence" value="ECO:0007669"/>
    <property type="project" value="InterPro"/>
</dbReference>
<sequence>MIDIAIQPNNSASNIAVSERSKNLNRYFQFALLVAAAGAIYPLLYLRQYYENSILAAFNITSADLNSIYVVLGFVFVATYMPSGWLADKFSPKLLISFSLTVVGGTGFWYAAYPPLWQLKIIFFFWGLAAGLTFWAALVKSVKLLAKSSEQGRFFGILDGGRGLVEALLATIGLAIFAYLMAQNPAPQQALRPIIYMYSVICIAIAVLIFIFLDSETKNTDGDVQEDKKIKGNLLQDLRTVAANPRLWLMAFIILTGYQLFWGTYSFSSYLQEGYGMTAVAAGVITVTKVWMRPISSVAAGFLGDKFSNELILPLSMLLACCGYLVLVFFPHVNHAYFLLFIVIGIGTMTYAIRGLYWSILDGCKVPPHVIGLAIGIISMIGYLPDIFLPMINRAILNNYPGPLGFRIYYSYLAGAGLLGAVVAFYFKSLVNTHKNT</sequence>
<proteinExistence type="predicted"/>
<dbReference type="PROSITE" id="PS50850">
    <property type="entry name" value="MFS"/>
    <property type="match status" value="1"/>
</dbReference>
<feature type="transmembrane region" description="Helical" evidence="6">
    <location>
        <begin position="311"/>
        <end position="330"/>
    </location>
</feature>
<comment type="subcellular location">
    <subcellularLocation>
        <location evidence="1">Cell membrane</location>
        <topology evidence="1">Multi-pass membrane protein</topology>
    </subcellularLocation>
</comment>
<evidence type="ECO:0000313" key="9">
    <source>
        <dbReference type="Proteomes" id="UP000451565"/>
    </source>
</evidence>
<keyword evidence="5 6" id="KW-0472">Membrane</keyword>
<name>A0A843YKH5_9BURK</name>
<organism evidence="8 9">
    <name type="scientific">Glaciimonas soli</name>
    <dbReference type="NCBI Taxonomy" id="2590999"/>
    <lineage>
        <taxon>Bacteria</taxon>
        <taxon>Pseudomonadati</taxon>
        <taxon>Pseudomonadota</taxon>
        <taxon>Betaproteobacteria</taxon>
        <taxon>Burkholderiales</taxon>
        <taxon>Oxalobacteraceae</taxon>
        <taxon>Glaciimonas</taxon>
    </lineage>
</organism>
<feature type="transmembrane region" description="Helical" evidence="6">
    <location>
        <begin position="408"/>
        <end position="427"/>
    </location>
</feature>